<dbReference type="InterPro" id="IPR014327">
    <property type="entry name" value="RNA_pol_sigma70_bacteroid"/>
</dbReference>
<evidence type="ECO:0000259" key="5">
    <source>
        <dbReference type="Pfam" id="PF04542"/>
    </source>
</evidence>
<dbReference type="Proteomes" id="UP000198670">
    <property type="component" value="Unassembled WGS sequence"/>
</dbReference>
<dbReference type="GO" id="GO:0006352">
    <property type="term" value="P:DNA-templated transcription initiation"/>
    <property type="evidence" value="ECO:0007669"/>
    <property type="project" value="InterPro"/>
</dbReference>
<dbReference type="NCBIfam" id="TIGR02985">
    <property type="entry name" value="Sig70_bacteroi1"/>
    <property type="match status" value="1"/>
</dbReference>
<gene>
    <name evidence="7" type="ORF">SAMN05444682_1143</name>
</gene>
<feature type="domain" description="RNA polymerase sigma-70 region 2" evidence="5">
    <location>
        <begin position="26"/>
        <end position="91"/>
    </location>
</feature>
<evidence type="ECO:0000256" key="2">
    <source>
        <dbReference type="ARBA" id="ARBA00023015"/>
    </source>
</evidence>
<dbReference type="OrthoDB" id="665113at2"/>
<organism evidence="7 8">
    <name type="scientific">Parapedobacter indicus</name>
    <dbReference type="NCBI Taxonomy" id="1477437"/>
    <lineage>
        <taxon>Bacteria</taxon>
        <taxon>Pseudomonadati</taxon>
        <taxon>Bacteroidota</taxon>
        <taxon>Sphingobacteriia</taxon>
        <taxon>Sphingobacteriales</taxon>
        <taxon>Sphingobacteriaceae</taxon>
        <taxon>Parapedobacter</taxon>
    </lineage>
</organism>
<dbReference type="SUPFAM" id="SSF88946">
    <property type="entry name" value="Sigma2 domain of RNA polymerase sigma factors"/>
    <property type="match status" value="1"/>
</dbReference>
<dbReference type="GO" id="GO:0016987">
    <property type="term" value="F:sigma factor activity"/>
    <property type="evidence" value="ECO:0007669"/>
    <property type="project" value="UniProtKB-KW"/>
</dbReference>
<dbReference type="InterPro" id="IPR014284">
    <property type="entry name" value="RNA_pol_sigma-70_dom"/>
</dbReference>
<keyword evidence="3" id="KW-0731">Sigma factor</keyword>
<dbReference type="PANTHER" id="PTHR43133:SF46">
    <property type="entry name" value="RNA POLYMERASE SIGMA-70 FACTOR ECF SUBFAMILY"/>
    <property type="match status" value="1"/>
</dbReference>
<feature type="domain" description="RNA polymerase sigma factor 70 region 4 type 2" evidence="6">
    <location>
        <begin position="126"/>
        <end position="173"/>
    </location>
</feature>
<comment type="similarity">
    <text evidence="1">Belongs to the sigma-70 factor family. ECF subfamily.</text>
</comment>
<evidence type="ECO:0000313" key="7">
    <source>
        <dbReference type="EMBL" id="SFJ77936.1"/>
    </source>
</evidence>
<dbReference type="PANTHER" id="PTHR43133">
    <property type="entry name" value="RNA POLYMERASE ECF-TYPE SIGMA FACTO"/>
    <property type="match status" value="1"/>
</dbReference>
<dbReference type="GO" id="GO:0003677">
    <property type="term" value="F:DNA binding"/>
    <property type="evidence" value="ECO:0007669"/>
    <property type="project" value="InterPro"/>
</dbReference>
<dbReference type="EMBL" id="FOQO01000014">
    <property type="protein sequence ID" value="SFJ77936.1"/>
    <property type="molecule type" value="Genomic_DNA"/>
</dbReference>
<dbReference type="InterPro" id="IPR013325">
    <property type="entry name" value="RNA_pol_sigma_r2"/>
</dbReference>
<evidence type="ECO:0000256" key="1">
    <source>
        <dbReference type="ARBA" id="ARBA00010641"/>
    </source>
</evidence>
<evidence type="ECO:0000256" key="4">
    <source>
        <dbReference type="ARBA" id="ARBA00023163"/>
    </source>
</evidence>
<dbReference type="InterPro" id="IPR039425">
    <property type="entry name" value="RNA_pol_sigma-70-like"/>
</dbReference>
<dbReference type="STRING" id="1477437.SAMN05444682_1143"/>
<dbReference type="AlphaFoldDB" id="A0A1I3U7V7"/>
<dbReference type="NCBIfam" id="TIGR02937">
    <property type="entry name" value="sigma70-ECF"/>
    <property type="match status" value="1"/>
</dbReference>
<dbReference type="InterPro" id="IPR007627">
    <property type="entry name" value="RNA_pol_sigma70_r2"/>
</dbReference>
<name>A0A1I3U7V7_9SPHI</name>
<keyword evidence="8" id="KW-1185">Reference proteome</keyword>
<accession>A0A1I3U7V7</accession>
<proteinExistence type="inferred from homology"/>
<sequence>MAISKLVFQDRKNSNWLDERRFNDIFEQYWKKLFGFCRRHIRDPETSKEIVQQLFLSLWERRAVLDINVNIGHYLFSAARLKIAEHYRRQATRSAYHGCAADFCDFTTVTEDTVHYQDLDCYVKGLLERLPCRCRQVYTLSRNSGLTIPEIAQQLEISPKTAEAHLTKALKFLRAALLTGDR</sequence>
<dbReference type="Pfam" id="PF08281">
    <property type="entry name" value="Sigma70_r4_2"/>
    <property type="match status" value="1"/>
</dbReference>
<dbReference type="Gene3D" id="1.10.10.10">
    <property type="entry name" value="Winged helix-like DNA-binding domain superfamily/Winged helix DNA-binding domain"/>
    <property type="match status" value="1"/>
</dbReference>
<dbReference type="Gene3D" id="1.10.1740.10">
    <property type="match status" value="1"/>
</dbReference>
<evidence type="ECO:0000256" key="3">
    <source>
        <dbReference type="ARBA" id="ARBA00023082"/>
    </source>
</evidence>
<dbReference type="InterPro" id="IPR013324">
    <property type="entry name" value="RNA_pol_sigma_r3/r4-like"/>
</dbReference>
<protein>
    <submittedName>
        <fullName evidence="7">RNA polymerase sigma-70 factor, ECF subfamily</fullName>
    </submittedName>
</protein>
<dbReference type="RefSeq" id="WP_090631420.1">
    <property type="nucleotide sequence ID" value="NZ_FOQO01000014.1"/>
</dbReference>
<keyword evidence="4" id="KW-0804">Transcription</keyword>
<dbReference type="InterPro" id="IPR036388">
    <property type="entry name" value="WH-like_DNA-bd_sf"/>
</dbReference>
<reference evidence="7 8" key="1">
    <citation type="submission" date="2016-10" db="EMBL/GenBank/DDBJ databases">
        <authorList>
            <person name="de Groot N.N."/>
        </authorList>
    </citation>
    <scope>NUCLEOTIDE SEQUENCE [LARGE SCALE GENOMIC DNA]</scope>
    <source>
        <strain evidence="7 8">RK1</strain>
    </source>
</reference>
<dbReference type="SUPFAM" id="SSF88659">
    <property type="entry name" value="Sigma3 and sigma4 domains of RNA polymerase sigma factors"/>
    <property type="match status" value="1"/>
</dbReference>
<keyword evidence="2" id="KW-0805">Transcription regulation</keyword>
<evidence type="ECO:0000313" key="8">
    <source>
        <dbReference type="Proteomes" id="UP000198670"/>
    </source>
</evidence>
<dbReference type="Pfam" id="PF04542">
    <property type="entry name" value="Sigma70_r2"/>
    <property type="match status" value="1"/>
</dbReference>
<evidence type="ECO:0000259" key="6">
    <source>
        <dbReference type="Pfam" id="PF08281"/>
    </source>
</evidence>
<dbReference type="InterPro" id="IPR013249">
    <property type="entry name" value="RNA_pol_sigma70_r4_t2"/>
</dbReference>